<evidence type="ECO:0000256" key="3">
    <source>
        <dbReference type="ARBA" id="ARBA00022692"/>
    </source>
</evidence>
<gene>
    <name evidence="11" type="ORF">ABRY99_08700</name>
</gene>
<evidence type="ECO:0000313" key="11">
    <source>
        <dbReference type="EMBL" id="XDJ41035.1"/>
    </source>
</evidence>
<accession>A0AB39CGK1</accession>
<organism evidence="11">
    <name type="scientific">Castellaniella ginsengisoli</name>
    <dbReference type="NCBI Taxonomy" id="546114"/>
    <lineage>
        <taxon>Bacteria</taxon>
        <taxon>Pseudomonadati</taxon>
        <taxon>Pseudomonadota</taxon>
        <taxon>Betaproteobacteria</taxon>
        <taxon>Burkholderiales</taxon>
        <taxon>Alcaligenaceae</taxon>
        <taxon>Castellaniella</taxon>
    </lineage>
</organism>
<keyword evidence="5 8" id="KW-0472">Membrane</keyword>
<keyword evidence="7" id="KW-0807">Transducer</keyword>
<dbReference type="PROSITE" id="PS50885">
    <property type="entry name" value="HAMP"/>
    <property type="match status" value="1"/>
</dbReference>
<dbReference type="CDD" id="cd12912">
    <property type="entry name" value="PDC2_MCP_like"/>
    <property type="match status" value="1"/>
</dbReference>
<evidence type="ECO:0000259" key="9">
    <source>
        <dbReference type="PROSITE" id="PS50111"/>
    </source>
</evidence>
<dbReference type="PANTHER" id="PTHR43531">
    <property type="entry name" value="PROTEIN ICFG"/>
    <property type="match status" value="1"/>
</dbReference>
<dbReference type="CDD" id="cd06225">
    <property type="entry name" value="HAMP"/>
    <property type="match status" value="1"/>
</dbReference>
<dbReference type="InterPro" id="IPR051310">
    <property type="entry name" value="MCP_chemotaxis"/>
</dbReference>
<dbReference type="InterPro" id="IPR033479">
    <property type="entry name" value="dCache_1"/>
</dbReference>
<keyword evidence="4 8" id="KW-1133">Transmembrane helix</keyword>
<dbReference type="PROSITE" id="PS50111">
    <property type="entry name" value="CHEMOTAXIS_TRANSDUC_2"/>
    <property type="match status" value="1"/>
</dbReference>
<dbReference type="CDD" id="cd12913">
    <property type="entry name" value="PDC1_MCP_like"/>
    <property type="match status" value="1"/>
</dbReference>
<keyword evidence="3 8" id="KW-0812">Transmembrane</keyword>
<dbReference type="Pfam" id="PF00672">
    <property type="entry name" value="HAMP"/>
    <property type="match status" value="1"/>
</dbReference>
<dbReference type="SUPFAM" id="SSF103190">
    <property type="entry name" value="Sensory domain-like"/>
    <property type="match status" value="1"/>
</dbReference>
<dbReference type="GO" id="GO:0005886">
    <property type="term" value="C:plasma membrane"/>
    <property type="evidence" value="ECO:0007669"/>
    <property type="project" value="UniProtKB-SubCell"/>
</dbReference>
<evidence type="ECO:0000256" key="4">
    <source>
        <dbReference type="ARBA" id="ARBA00022989"/>
    </source>
</evidence>
<dbReference type="AlphaFoldDB" id="A0AB39CGK1"/>
<keyword evidence="2" id="KW-1003">Cell membrane</keyword>
<dbReference type="Gene3D" id="3.30.450.20">
    <property type="entry name" value="PAS domain"/>
    <property type="match status" value="2"/>
</dbReference>
<dbReference type="SUPFAM" id="SSF58104">
    <property type="entry name" value="Methyl-accepting chemotaxis protein (MCP) signaling domain"/>
    <property type="match status" value="1"/>
</dbReference>
<dbReference type="Pfam" id="PF02743">
    <property type="entry name" value="dCache_1"/>
    <property type="match status" value="1"/>
</dbReference>
<evidence type="ECO:0000256" key="6">
    <source>
        <dbReference type="ARBA" id="ARBA00029447"/>
    </source>
</evidence>
<comment type="subcellular location">
    <subcellularLocation>
        <location evidence="1">Cell membrane</location>
        <topology evidence="1">Multi-pass membrane protein</topology>
    </subcellularLocation>
</comment>
<dbReference type="RefSeq" id="WP_368643027.1">
    <property type="nucleotide sequence ID" value="NZ_CP158252.1"/>
</dbReference>
<reference evidence="11" key="1">
    <citation type="submission" date="2024-05" db="EMBL/GenBank/DDBJ databases">
        <authorList>
            <person name="Luo Y.-C."/>
            <person name="Nicholds J."/>
            <person name="Mortimer T."/>
            <person name="Maboni G."/>
        </authorList>
    </citation>
    <scope>NUCLEOTIDE SEQUENCE</scope>
    <source>
        <strain evidence="11">153920</strain>
    </source>
</reference>
<evidence type="ECO:0000256" key="2">
    <source>
        <dbReference type="ARBA" id="ARBA00022475"/>
    </source>
</evidence>
<evidence type="ECO:0000256" key="5">
    <source>
        <dbReference type="ARBA" id="ARBA00023136"/>
    </source>
</evidence>
<evidence type="ECO:0000256" key="7">
    <source>
        <dbReference type="PROSITE-ProRule" id="PRU00284"/>
    </source>
</evidence>
<dbReference type="GO" id="GO:0007165">
    <property type="term" value="P:signal transduction"/>
    <property type="evidence" value="ECO:0007669"/>
    <property type="project" value="UniProtKB-KW"/>
</dbReference>
<comment type="similarity">
    <text evidence="6">Belongs to the methyl-accepting chemotaxis (MCP) protein family.</text>
</comment>
<dbReference type="CDD" id="cd11386">
    <property type="entry name" value="MCP_signal"/>
    <property type="match status" value="1"/>
</dbReference>
<proteinExistence type="inferred from homology"/>
<evidence type="ECO:0000256" key="8">
    <source>
        <dbReference type="SAM" id="Phobius"/>
    </source>
</evidence>
<dbReference type="PANTHER" id="PTHR43531:SF16">
    <property type="entry name" value="METHYL-ACCEPTING CHEMOTAXIS PROTEIN II"/>
    <property type="match status" value="1"/>
</dbReference>
<dbReference type="SMART" id="SM00304">
    <property type="entry name" value="HAMP"/>
    <property type="match status" value="1"/>
</dbReference>
<dbReference type="InterPro" id="IPR004089">
    <property type="entry name" value="MCPsignal_dom"/>
</dbReference>
<sequence length="624" mass="65864">MGIRTLSIRAKLVLASAATVAVAMGLLAAANLYSAQHTVRALVAAQTESLINSNAREIESWARDKVSVLSSLRPVALAAAPEPFLLQAQHSGRFKVAYVGGADKTMKFSEPLTLPGDYDPTSRPWYALAAQAGKPVLTQPYLDAASNGLVLSVSVPVQENGQTRAVIGADIGLDDIVASTRALRPSEHSFAYLVSGDGKIIAHPDTRLSLKPATEVFADFDIPQLRQLADQPGELAQVESAAGRYWLSAHRIQGTDWLLAVALDQGDLLAGVRQMRLQAILTSLVMIALAALVLALLTRALLRRLGLLKDALQNIASGEGDLTQRLDQTGHDELAQVGSSFNQFVDKIAGTLRSIRQTTDSVHLASDEIAAGNSDLARRTEGAAASLQETSSSMEELSSTVKQTADSGNAAVQLADSARTAAREGGELMRRVVETMQGMNENAARITDIIGVIDSIAFQTNILALNAAVEAARAGEHGAGFAVVASEVRSLAQRSAQSAREIKALIDTNVTHVAHGGEQVRQAGAAMDRIVSEVQRVTDIINEIKVATSEQSLGISQIEIAVQQLDGMTQQNAALVQESAAAADSLRDQAQTLARAVAGFKLDAEAHTARAYPAAALPAPDEQA</sequence>
<evidence type="ECO:0000256" key="1">
    <source>
        <dbReference type="ARBA" id="ARBA00004651"/>
    </source>
</evidence>
<evidence type="ECO:0000259" key="10">
    <source>
        <dbReference type="PROSITE" id="PS50885"/>
    </source>
</evidence>
<feature type="transmembrane region" description="Helical" evidence="8">
    <location>
        <begin position="279"/>
        <end position="302"/>
    </location>
</feature>
<dbReference type="FunFam" id="1.10.287.950:FF:000001">
    <property type="entry name" value="Methyl-accepting chemotaxis sensory transducer"/>
    <property type="match status" value="1"/>
</dbReference>
<dbReference type="Pfam" id="PF00015">
    <property type="entry name" value="MCPsignal"/>
    <property type="match status" value="1"/>
</dbReference>
<dbReference type="SMART" id="SM00283">
    <property type="entry name" value="MA"/>
    <property type="match status" value="1"/>
</dbReference>
<protein>
    <submittedName>
        <fullName evidence="11">Methyl-accepting chemotaxis protein</fullName>
    </submittedName>
</protein>
<dbReference type="EMBL" id="CP158252">
    <property type="protein sequence ID" value="XDJ41035.1"/>
    <property type="molecule type" value="Genomic_DNA"/>
</dbReference>
<dbReference type="InterPro" id="IPR029151">
    <property type="entry name" value="Sensor-like_sf"/>
</dbReference>
<feature type="domain" description="HAMP" evidence="10">
    <location>
        <begin position="299"/>
        <end position="353"/>
    </location>
</feature>
<dbReference type="GO" id="GO:0004888">
    <property type="term" value="F:transmembrane signaling receptor activity"/>
    <property type="evidence" value="ECO:0007669"/>
    <property type="project" value="TreeGrafter"/>
</dbReference>
<dbReference type="Gene3D" id="1.10.287.950">
    <property type="entry name" value="Methyl-accepting chemotaxis protein"/>
    <property type="match status" value="1"/>
</dbReference>
<dbReference type="InterPro" id="IPR003660">
    <property type="entry name" value="HAMP_dom"/>
</dbReference>
<dbReference type="GO" id="GO:0006935">
    <property type="term" value="P:chemotaxis"/>
    <property type="evidence" value="ECO:0007669"/>
    <property type="project" value="TreeGrafter"/>
</dbReference>
<name>A0AB39CGK1_9BURK</name>
<feature type="domain" description="Methyl-accepting transducer" evidence="9">
    <location>
        <begin position="358"/>
        <end position="587"/>
    </location>
</feature>